<accession>A0ABX1XNE3</accession>
<evidence type="ECO:0000259" key="3">
    <source>
        <dbReference type="PROSITE" id="PS50966"/>
    </source>
</evidence>
<protein>
    <recommendedName>
        <fullName evidence="3">SWIM-type domain-containing protein</fullName>
    </recommendedName>
</protein>
<reference evidence="4 5" key="1">
    <citation type="submission" date="2019-10" db="EMBL/GenBank/DDBJ databases">
        <title>Description of Paenibacillus terrestris sp. nov.</title>
        <authorList>
            <person name="Carlier A."/>
            <person name="Qi S."/>
        </authorList>
    </citation>
    <scope>NUCLEOTIDE SEQUENCE [LARGE SCALE GENOMIC DNA]</scope>
    <source>
        <strain evidence="4 5">LMG 31458</strain>
    </source>
</reference>
<feature type="domain" description="SWIM-type" evidence="3">
    <location>
        <begin position="50"/>
        <end position="86"/>
    </location>
</feature>
<name>A0ABX1XNE3_9BACL</name>
<organism evidence="4 5">
    <name type="scientific">Paenibacillus phytorum</name>
    <dbReference type="NCBI Taxonomy" id="2654977"/>
    <lineage>
        <taxon>Bacteria</taxon>
        <taxon>Bacillati</taxon>
        <taxon>Bacillota</taxon>
        <taxon>Bacilli</taxon>
        <taxon>Bacillales</taxon>
        <taxon>Paenibacillaceae</taxon>
        <taxon>Paenibacillus</taxon>
    </lineage>
</organism>
<feature type="coiled-coil region" evidence="2">
    <location>
        <begin position="175"/>
        <end position="202"/>
    </location>
</feature>
<dbReference type="Pfam" id="PF04434">
    <property type="entry name" value="SWIM"/>
    <property type="match status" value="1"/>
</dbReference>
<evidence type="ECO:0000256" key="1">
    <source>
        <dbReference type="PROSITE-ProRule" id="PRU00325"/>
    </source>
</evidence>
<sequence length="568" mass="65734">MKLKEIENSIDAIILERGEGYRENGHILSIEEVGPGLYRAEVDGNELYDVEVQLGSRGEVVYTECDCPYDMGAICKHVAAVLLEIRDELSHRETASDPSKSKPSRKVKLSDELSKLSKEELVALLVHFSKEIKEVDHLLTLKFHDSSSDEGLAQYKKMIQSYVKRNSDRHGFVPYRNVSSAVAGAELVMEKAEEELEKGQRLSAVKISFCILHEMGELLRSCDDSDGIVGGMIKQCLDLVHDAACDLESNSEIDRPAMLQLLLKETFHPNLEGWSEWQLSLLESGACLLKNDKERTEWEQQVKKLEEKEKPNSSYGLYFAENVARLRYQMIQKFDGDEQATKFVEDHLDFTAFRKMAIVTAMEHQQNDKALQLAEEGERHDTSKGYPGLVNQWKRYRYEIYQLTHQVEHQKKLAEEFLVSGEYSYYAQLKELFSKDEWSSVYERILSNLENNQRGDWRVNSLYTQLLIEEKETRRLLNYVQTHKSYVVDFYMHLVGEYEEEVFGLFVQHIVEEAARATNRKAYQKVCQIIRQLIKANGSVHAEKLIQQFRLVYPNRPAFMDELQKIKS</sequence>
<comment type="caution">
    <text evidence="4">The sequence shown here is derived from an EMBL/GenBank/DDBJ whole genome shotgun (WGS) entry which is preliminary data.</text>
</comment>
<evidence type="ECO:0000313" key="4">
    <source>
        <dbReference type="EMBL" id="NOU69944.1"/>
    </source>
</evidence>
<keyword evidence="2" id="KW-0175">Coiled coil</keyword>
<keyword evidence="5" id="KW-1185">Reference proteome</keyword>
<gene>
    <name evidence="4" type="ORF">GC098_00585</name>
</gene>
<evidence type="ECO:0000313" key="5">
    <source>
        <dbReference type="Proteomes" id="UP000616779"/>
    </source>
</evidence>
<dbReference type="RefSeq" id="WP_171639978.1">
    <property type="nucleotide sequence ID" value="NZ_WHOA01000004.1"/>
</dbReference>
<keyword evidence="1" id="KW-0479">Metal-binding</keyword>
<keyword evidence="1" id="KW-0862">Zinc</keyword>
<dbReference type="InterPro" id="IPR007527">
    <property type="entry name" value="Znf_SWIM"/>
</dbReference>
<dbReference type="PROSITE" id="PS50966">
    <property type="entry name" value="ZF_SWIM"/>
    <property type="match status" value="1"/>
</dbReference>
<dbReference type="Proteomes" id="UP000616779">
    <property type="component" value="Unassembled WGS sequence"/>
</dbReference>
<proteinExistence type="predicted"/>
<keyword evidence="1" id="KW-0863">Zinc-finger</keyword>
<evidence type="ECO:0000256" key="2">
    <source>
        <dbReference type="SAM" id="Coils"/>
    </source>
</evidence>
<dbReference type="EMBL" id="WHOA01000004">
    <property type="protein sequence ID" value="NOU69944.1"/>
    <property type="molecule type" value="Genomic_DNA"/>
</dbReference>